<dbReference type="PANTHER" id="PTHR24148">
    <property type="entry name" value="ANKYRIN REPEAT DOMAIN-CONTAINING PROTEIN 39 HOMOLOG-RELATED"/>
    <property type="match status" value="1"/>
</dbReference>
<gene>
    <name evidence="3" type="ORF">NA56DRAFT_664235</name>
</gene>
<evidence type="ECO:0000256" key="1">
    <source>
        <dbReference type="SAM" id="MobiDB-lite"/>
    </source>
</evidence>
<proteinExistence type="predicted"/>
<organism evidence="3 4">
    <name type="scientific">Hyaloscypha hepaticicola</name>
    <dbReference type="NCBI Taxonomy" id="2082293"/>
    <lineage>
        <taxon>Eukaryota</taxon>
        <taxon>Fungi</taxon>
        <taxon>Dikarya</taxon>
        <taxon>Ascomycota</taxon>
        <taxon>Pezizomycotina</taxon>
        <taxon>Leotiomycetes</taxon>
        <taxon>Helotiales</taxon>
        <taxon>Hyaloscyphaceae</taxon>
        <taxon>Hyaloscypha</taxon>
    </lineage>
</organism>
<accession>A0A2J6PM57</accession>
<dbReference type="EMBL" id="KZ613516">
    <property type="protein sequence ID" value="PMD15100.1"/>
    <property type="molecule type" value="Genomic_DNA"/>
</dbReference>
<feature type="domain" description="Heterokaryon incompatibility" evidence="2">
    <location>
        <begin position="105"/>
        <end position="260"/>
    </location>
</feature>
<evidence type="ECO:0000259" key="2">
    <source>
        <dbReference type="Pfam" id="PF06985"/>
    </source>
</evidence>
<dbReference type="Pfam" id="PF06985">
    <property type="entry name" value="HET"/>
    <property type="match status" value="1"/>
</dbReference>
<protein>
    <recommendedName>
        <fullName evidence="2">Heterokaryon incompatibility domain-containing protein</fullName>
    </recommendedName>
</protein>
<feature type="compositionally biased region" description="Acidic residues" evidence="1">
    <location>
        <begin position="1"/>
        <end position="10"/>
    </location>
</feature>
<dbReference type="PANTHER" id="PTHR24148:SF64">
    <property type="entry name" value="HETEROKARYON INCOMPATIBILITY DOMAIN-CONTAINING PROTEIN"/>
    <property type="match status" value="1"/>
</dbReference>
<dbReference type="AlphaFoldDB" id="A0A2J6PM57"/>
<feature type="compositionally biased region" description="Basic and acidic residues" evidence="1">
    <location>
        <begin position="407"/>
        <end position="417"/>
    </location>
</feature>
<sequence>MSTSDQEDEVPSGRAEPRIGPLQHRARTWDTGAGTSEPARTLRGITQKKIRQKINTYKYKDISYTEDIRILKILAGKKDSALKCMLFPSNLRLTQSTSKGKNHEYKALSYWWGEGEPEHPVIMYDDVGVRDGLRTMSPFTSSGTFYIRGNLKAALEQFRSESKDVDVWIDALCINQDNVKEKTAQVARMDEIYSSASSVWVWLGAGKPETKETFDFLKYDILDLKVLDDLVKTKEYEKKWKLVVTLMKNRWFSRRWVIQELALARRAVVRWGSEEMEWSNFADAIALVMTKHDEITEILGNEKTFSAIKPDGAIKQRLIHLEVLVSSLFLAFEASEPRDTIYAVLSLAKDTMTQPELGKSPSWLLESNSSEEDLATTFLSFRALVCICLYPCYLLFKLVWTTPQPSKPEDSSSHDSPSEPIIDPRIAPDYDKSLTDVCADFMEYCVETSQSLDILCRHWAPPPKPLTPLEKLKLEKEDRVQEVEKMPTWIPSIKGHAYGGPLDVLTGRRNGDSFVGCHERQNHQHYHASGNLRPSANFGKCDPIVEDHQDLTDLEEPTPSDKSLDVIPEESGVSAKLPSKLLLRLRPKKFDGTLTVKGFKLETIEHISGRVMSGIIPGEAFEFGGWPKVSEMTVDDKYPDEVPDQLWRTLVADRGPDGTNAPAWYRRACLECLTHVDNNGNLNTDKFRKVEDTPETMKLFLKRVRNVVWNRKFFLTAGKSRHGVLYGIAPPKASNNDIICILFGCSVPVVLRKVSDDRYNFIGECYVHAMMDGESLPVIPVKMPEHPYSSVKGFTLI</sequence>
<keyword evidence="4" id="KW-1185">Reference proteome</keyword>
<dbReference type="InterPro" id="IPR052895">
    <property type="entry name" value="HetReg/Transcr_Mod"/>
</dbReference>
<name>A0A2J6PM57_9HELO</name>
<evidence type="ECO:0000313" key="3">
    <source>
        <dbReference type="EMBL" id="PMD15100.1"/>
    </source>
</evidence>
<feature type="region of interest" description="Disordered" evidence="1">
    <location>
        <begin position="1"/>
        <end position="40"/>
    </location>
</feature>
<evidence type="ECO:0000313" key="4">
    <source>
        <dbReference type="Proteomes" id="UP000235672"/>
    </source>
</evidence>
<dbReference type="Proteomes" id="UP000235672">
    <property type="component" value="Unassembled WGS sequence"/>
</dbReference>
<reference evidence="3 4" key="1">
    <citation type="submission" date="2016-05" db="EMBL/GenBank/DDBJ databases">
        <title>A degradative enzymes factory behind the ericoid mycorrhizal symbiosis.</title>
        <authorList>
            <consortium name="DOE Joint Genome Institute"/>
            <person name="Martino E."/>
            <person name="Morin E."/>
            <person name="Grelet G."/>
            <person name="Kuo A."/>
            <person name="Kohler A."/>
            <person name="Daghino S."/>
            <person name="Barry K."/>
            <person name="Choi C."/>
            <person name="Cichocki N."/>
            <person name="Clum A."/>
            <person name="Copeland A."/>
            <person name="Hainaut M."/>
            <person name="Haridas S."/>
            <person name="Labutti K."/>
            <person name="Lindquist E."/>
            <person name="Lipzen A."/>
            <person name="Khouja H.-R."/>
            <person name="Murat C."/>
            <person name="Ohm R."/>
            <person name="Olson A."/>
            <person name="Spatafora J."/>
            <person name="Veneault-Fourrey C."/>
            <person name="Henrissat B."/>
            <person name="Grigoriev I."/>
            <person name="Martin F."/>
            <person name="Perotto S."/>
        </authorList>
    </citation>
    <scope>NUCLEOTIDE SEQUENCE [LARGE SCALE GENOMIC DNA]</scope>
    <source>
        <strain evidence="3 4">UAMH 7357</strain>
    </source>
</reference>
<dbReference type="OrthoDB" id="3477286at2759"/>
<dbReference type="STRING" id="1745343.A0A2J6PM57"/>
<dbReference type="InterPro" id="IPR010730">
    <property type="entry name" value="HET"/>
</dbReference>
<feature type="region of interest" description="Disordered" evidence="1">
    <location>
        <begin position="406"/>
        <end position="428"/>
    </location>
</feature>